<dbReference type="EMBL" id="STFG01000021">
    <property type="protein sequence ID" value="THT98444.1"/>
    <property type="molecule type" value="Genomic_DNA"/>
</dbReference>
<dbReference type="SUPFAM" id="SSF46785">
    <property type="entry name" value="Winged helix' DNA-binding domain"/>
    <property type="match status" value="1"/>
</dbReference>
<dbReference type="NCBIfam" id="TIGR00738">
    <property type="entry name" value="rrf2_super"/>
    <property type="match status" value="1"/>
</dbReference>
<dbReference type="InterPro" id="IPR036388">
    <property type="entry name" value="WH-like_DNA-bd_sf"/>
</dbReference>
<proteinExistence type="predicted"/>
<dbReference type="Proteomes" id="UP000308917">
    <property type="component" value="Unassembled WGS sequence"/>
</dbReference>
<name>A0A4S8EX60_9BURK</name>
<dbReference type="PANTHER" id="PTHR33221:SF4">
    <property type="entry name" value="HTH-TYPE TRANSCRIPTIONAL REPRESSOR NSRR"/>
    <property type="match status" value="1"/>
</dbReference>
<evidence type="ECO:0000313" key="2">
    <source>
        <dbReference type="EMBL" id="THT98444.1"/>
    </source>
</evidence>
<keyword evidence="1" id="KW-0238">DNA-binding</keyword>
<dbReference type="InterPro" id="IPR036390">
    <property type="entry name" value="WH_DNA-bd_sf"/>
</dbReference>
<dbReference type="GO" id="GO:0003677">
    <property type="term" value="F:DNA binding"/>
    <property type="evidence" value="ECO:0007669"/>
    <property type="project" value="UniProtKB-KW"/>
</dbReference>
<sequence length="148" mass="16471">MRLTLKTDYALRTLLYLAKQPEKLASIGEIAKHYDISENHLIKVVHELGRKGFIETIRGKGGGIRFAATTKEVRLGDIVRAFEDDFALVDCFKDPAPERPCRLTGNCGLQGILSNALQAFFLHLDQYKFKDLLDQGSNGAIGLPIKIV</sequence>
<reference evidence="2 3" key="1">
    <citation type="journal article" date="2015" name="Antonie Van Leeuwenhoek">
        <title>Lampropedia puyangensis sp. nov., isolated from symptomatic bark of Populus ? euramericana canker and emended description of Lampropedia hyalina (Ehrenberg 1832) Lee et al. 2004.</title>
        <authorList>
            <person name="Li Y."/>
            <person name="Wang T."/>
            <person name="Piao C.G."/>
            <person name="Wang L.F."/>
            <person name="Tian G.Z."/>
            <person name="Zhu T.H."/>
            <person name="Guo M.W."/>
        </authorList>
    </citation>
    <scope>NUCLEOTIDE SEQUENCE [LARGE SCALE GENOMIC DNA]</scope>
    <source>
        <strain evidence="2 3">2-bin</strain>
    </source>
</reference>
<dbReference type="GO" id="GO:0005829">
    <property type="term" value="C:cytosol"/>
    <property type="evidence" value="ECO:0007669"/>
    <property type="project" value="TreeGrafter"/>
</dbReference>
<dbReference type="RefSeq" id="WP_136574516.1">
    <property type="nucleotide sequence ID" value="NZ_STFG01000021.1"/>
</dbReference>
<dbReference type="InterPro" id="IPR000944">
    <property type="entry name" value="Tscrpt_reg_Rrf2"/>
</dbReference>
<keyword evidence="3" id="KW-1185">Reference proteome</keyword>
<evidence type="ECO:0000256" key="1">
    <source>
        <dbReference type="ARBA" id="ARBA00023125"/>
    </source>
</evidence>
<comment type="caution">
    <text evidence="2">The sequence shown here is derived from an EMBL/GenBank/DDBJ whole genome shotgun (WGS) entry which is preliminary data.</text>
</comment>
<dbReference type="OrthoDB" id="9795923at2"/>
<organism evidence="2 3">
    <name type="scientific">Lampropedia puyangensis</name>
    <dbReference type="NCBI Taxonomy" id="1330072"/>
    <lineage>
        <taxon>Bacteria</taxon>
        <taxon>Pseudomonadati</taxon>
        <taxon>Pseudomonadota</taxon>
        <taxon>Betaproteobacteria</taxon>
        <taxon>Burkholderiales</taxon>
        <taxon>Comamonadaceae</taxon>
        <taxon>Lampropedia</taxon>
    </lineage>
</organism>
<gene>
    <name evidence="2" type="ORF">E9531_14640</name>
</gene>
<dbReference type="PROSITE" id="PS51197">
    <property type="entry name" value="HTH_RRF2_2"/>
    <property type="match status" value="1"/>
</dbReference>
<dbReference type="Pfam" id="PF02082">
    <property type="entry name" value="Rrf2"/>
    <property type="match status" value="1"/>
</dbReference>
<dbReference type="GO" id="GO:0003700">
    <property type="term" value="F:DNA-binding transcription factor activity"/>
    <property type="evidence" value="ECO:0007669"/>
    <property type="project" value="TreeGrafter"/>
</dbReference>
<accession>A0A4S8EX60</accession>
<dbReference type="AlphaFoldDB" id="A0A4S8EX60"/>
<protein>
    <submittedName>
        <fullName evidence="2">Rrf2 family transcriptional regulator</fullName>
    </submittedName>
</protein>
<dbReference type="Gene3D" id="1.10.10.10">
    <property type="entry name" value="Winged helix-like DNA-binding domain superfamily/Winged helix DNA-binding domain"/>
    <property type="match status" value="1"/>
</dbReference>
<dbReference type="PANTHER" id="PTHR33221">
    <property type="entry name" value="WINGED HELIX-TURN-HELIX TRANSCRIPTIONAL REGULATOR, RRF2 FAMILY"/>
    <property type="match status" value="1"/>
</dbReference>
<evidence type="ECO:0000313" key="3">
    <source>
        <dbReference type="Proteomes" id="UP000308917"/>
    </source>
</evidence>